<protein>
    <submittedName>
        <fullName evidence="1">Uncharacterized protein</fullName>
    </submittedName>
</protein>
<dbReference type="PROSITE" id="PS51900">
    <property type="entry name" value="CB"/>
    <property type="match status" value="1"/>
</dbReference>
<dbReference type="EMBL" id="CACRXK020024010">
    <property type="protein sequence ID" value="CAB4038274.1"/>
    <property type="molecule type" value="Genomic_DNA"/>
</dbReference>
<proteinExistence type="predicted"/>
<organism evidence="1 2">
    <name type="scientific">Paramuricea clavata</name>
    <name type="common">Red gorgonian</name>
    <name type="synonym">Violescent sea-whip</name>
    <dbReference type="NCBI Taxonomy" id="317549"/>
    <lineage>
        <taxon>Eukaryota</taxon>
        <taxon>Metazoa</taxon>
        <taxon>Cnidaria</taxon>
        <taxon>Anthozoa</taxon>
        <taxon>Octocorallia</taxon>
        <taxon>Malacalcyonacea</taxon>
        <taxon>Plexauridae</taxon>
        <taxon>Paramuricea</taxon>
    </lineage>
</organism>
<dbReference type="AlphaFoldDB" id="A0A6S7K6F8"/>
<sequence length="208" mass="23595">MHVTIPSSEDSSSTKEVAITDVPLIGGSLESKGISKEAVSIIVQAWRPGTQKQYKYYLQKWEQHCCERSINPISPNVGTAIDFLHEFYKEGLSYSTLNTVRSALSSVVQPIDNFTFGNHPLVTRYIQGVFVNRPALPRYKQIWDVSVVIKYLKSLGENTQLSLQDLTMKTTMLLALVTGQRCQTIQVLNIKQMVNSDDMWSFHINNYF</sequence>
<dbReference type="SUPFAM" id="SSF47823">
    <property type="entry name" value="lambda integrase-like, N-terminal domain"/>
    <property type="match status" value="1"/>
</dbReference>
<name>A0A6S7K6F8_PARCT</name>
<dbReference type="InterPro" id="IPR044068">
    <property type="entry name" value="CB"/>
</dbReference>
<dbReference type="InterPro" id="IPR010998">
    <property type="entry name" value="Integrase_recombinase_N"/>
</dbReference>
<accession>A0A6S7K6F8</accession>
<evidence type="ECO:0000313" key="1">
    <source>
        <dbReference type="EMBL" id="CAB4038274.1"/>
    </source>
</evidence>
<gene>
    <name evidence="1" type="ORF">PACLA_8A075321</name>
</gene>
<evidence type="ECO:0000313" key="2">
    <source>
        <dbReference type="Proteomes" id="UP001152795"/>
    </source>
</evidence>
<dbReference type="PANTHER" id="PTHR35617">
    <property type="entry name" value="PHAGE_INTEGRASE DOMAIN-CONTAINING PROTEIN"/>
    <property type="match status" value="1"/>
</dbReference>
<dbReference type="OrthoDB" id="5967206at2759"/>
<dbReference type="Proteomes" id="UP001152795">
    <property type="component" value="Unassembled WGS sequence"/>
</dbReference>
<dbReference type="PANTHER" id="PTHR35617:SF3">
    <property type="entry name" value="CORE-BINDING (CB) DOMAIN-CONTAINING PROTEIN"/>
    <property type="match status" value="1"/>
</dbReference>
<keyword evidence="2" id="KW-1185">Reference proteome</keyword>
<dbReference type="Gene3D" id="1.10.150.130">
    <property type="match status" value="1"/>
</dbReference>
<comment type="caution">
    <text evidence="1">The sequence shown here is derived from an EMBL/GenBank/DDBJ whole genome shotgun (WGS) entry which is preliminary data.</text>
</comment>
<reference evidence="1" key="1">
    <citation type="submission" date="2020-04" db="EMBL/GenBank/DDBJ databases">
        <authorList>
            <person name="Alioto T."/>
            <person name="Alioto T."/>
            <person name="Gomez Garrido J."/>
        </authorList>
    </citation>
    <scope>NUCLEOTIDE SEQUENCE</scope>
    <source>
        <strain evidence="1">A484AB</strain>
    </source>
</reference>